<gene>
    <name evidence="2" type="ORF">PFISCL1PPCAC_9870</name>
</gene>
<feature type="signal peptide" evidence="1">
    <location>
        <begin position="1"/>
        <end position="32"/>
    </location>
</feature>
<protein>
    <recommendedName>
        <fullName evidence="4">Peptidase M12B propeptide domain-containing protein</fullName>
    </recommendedName>
</protein>
<reference evidence="2" key="1">
    <citation type="submission" date="2023-10" db="EMBL/GenBank/DDBJ databases">
        <title>Genome assembly of Pristionchus species.</title>
        <authorList>
            <person name="Yoshida K."/>
            <person name="Sommer R.J."/>
        </authorList>
    </citation>
    <scope>NUCLEOTIDE SEQUENCE</scope>
    <source>
        <strain evidence="2">RS5133</strain>
    </source>
</reference>
<comment type="caution">
    <text evidence="2">The sequence shown here is derived from an EMBL/GenBank/DDBJ whole genome shotgun (WGS) entry which is preliminary data.</text>
</comment>
<accession>A0AAV5VGW8</accession>
<feature type="chain" id="PRO_5043383386" description="Peptidase M12B propeptide domain-containing protein" evidence="1">
    <location>
        <begin position="33"/>
        <end position="241"/>
    </location>
</feature>
<evidence type="ECO:0000313" key="3">
    <source>
        <dbReference type="Proteomes" id="UP001432322"/>
    </source>
</evidence>
<dbReference type="GO" id="GO:0006509">
    <property type="term" value="P:membrane protein ectodomain proteolysis"/>
    <property type="evidence" value="ECO:0007669"/>
    <property type="project" value="TreeGrafter"/>
</dbReference>
<evidence type="ECO:0000256" key="1">
    <source>
        <dbReference type="SAM" id="SignalP"/>
    </source>
</evidence>
<dbReference type="PANTHER" id="PTHR11905:SF248">
    <property type="entry name" value="DISINTEGRIN AND METALLOPROTEINASE DOMAIN-CONTAINING PROTEIN UNC-71"/>
    <property type="match status" value="1"/>
</dbReference>
<organism evidence="2 3">
    <name type="scientific">Pristionchus fissidentatus</name>
    <dbReference type="NCBI Taxonomy" id="1538716"/>
    <lineage>
        <taxon>Eukaryota</taxon>
        <taxon>Metazoa</taxon>
        <taxon>Ecdysozoa</taxon>
        <taxon>Nematoda</taxon>
        <taxon>Chromadorea</taxon>
        <taxon>Rhabditida</taxon>
        <taxon>Rhabditina</taxon>
        <taxon>Diplogasteromorpha</taxon>
        <taxon>Diplogasteroidea</taxon>
        <taxon>Neodiplogasteridae</taxon>
        <taxon>Pristionchus</taxon>
    </lineage>
</organism>
<feature type="non-terminal residue" evidence="2">
    <location>
        <position position="241"/>
    </location>
</feature>
<proteinExistence type="predicted"/>
<keyword evidence="1" id="KW-0732">Signal</keyword>
<keyword evidence="3" id="KW-1185">Reference proteome</keyword>
<dbReference type="Proteomes" id="UP001432322">
    <property type="component" value="Unassembled WGS sequence"/>
</dbReference>
<sequence>MMLTYRTYRIPSMAAVLLQLMLLASFVPQANAKDFRQTTSNKAFIGSLKDGEFEIVHPFQIRDKSDRIGIDTRNYFLRGTEHFEQVTIVVRSAVLGRLKIVATRNDHLILNQTAFRKLDTNGEHVISNKVENCFYQGSVAGDESSYAAFSSCNGLRGVISFSNGSSYGIYPLDGGNRDKRHPHVLYKAGWTSEAKCGAAPAAGSIQGAEALVRSHHHKHRRESGRQTKHVEMAVIGDYQMV</sequence>
<dbReference type="AlphaFoldDB" id="A0AAV5VGW8"/>
<dbReference type="PANTHER" id="PTHR11905">
    <property type="entry name" value="ADAM A DISINTEGRIN AND METALLOPROTEASE DOMAIN"/>
    <property type="match status" value="1"/>
</dbReference>
<evidence type="ECO:0000313" key="2">
    <source>
        <dbReference type="EMBL" id="GMT18573.1"/>
    </source>
</evidence>
<dbReference type="EMBL" id="BTSY01000003">
    <property type="protein sequence ID" value="GMT18573.1"/>
    <property type="molecule type" value="Genomic_DNA"/>
</dbReference>
<evidence type="ECO:0008006" key="4">
    <source>
        <dbReference type="Google" id="ProtNLM"/>
    </source>
</evidence>
<name>A0AAV5VGW8_9BILA</name>